<dbReference type="InterPro" id="IPR038408">
    <property type="entry name" value="GNK2_sf"/>
</dbReference>
<dbReference type="InterPro" id="IPR008271">
    <property type="entry name" value="Ser/Thr_kinase_AS"/>
</dbReference>
<keyword evidence="14" id="KW-0325">Glycoprotein</keyword>
<keyword evidence="9" id="KW-0418">Kinase</keyword>
<dbReference type="InterPro" id="IPR017441">
    <property type="entry name" value="Protein_kinase_ATP_BS"/>
</dbReference>
<keyword evidence="10 15" id="KW-0067">ATP-binding</keyword>
<evidence type="ECO:0000256" key="11">
    <source>
        <dbReference type="ARBA" id="ARBA00022989"/>
    </source>
</evidence>
<dbReference type="GO" id="GO:0005886">
    <property type="term" value="C:plasma membrane"/>
    <property type="evidence" value="ECO:0007669"/>
    <property type="project" value="TreeGrafter"/>
</dbReference>
<evidence type="ECO:0000313" key="21">
    <source>
        <dbReference type="Proteomes" id="UP000504610"/>
    </source>
</evidence>
<protein>
    <submittedName>
        <fullName evidence="22">Cysteine-rich receptor-like protein kinase 41</fullName>
    </submittedName>
</protein>
<organism evidence="21 22">
    <name type="scientific">Raphanus sativus</name>
    <name type="common">Radish</name>
    <name type="synonym">Raphanus raphanistrum var. sativus</name>
    <dbReference type="NCBI Taxonomy" id="3726"/>
    <lineage>
        <taxon>Eukaryota</taxon>
        <taxon>Viridiplantae</taxon>
        <taxon>Streptophyta</taxon>
        <taxon>Embryophyta</taxon>
        <taxon>Tracheophyta</taxon>
        <taxon>Spermatophyta</taxon>
        <taxon>Magnoliopsida</taxon>
        <taxon>eudicotyledons</taxon>
        <taxon>Gunneridae</taxon>
        <taxon>Pentapetalae</taxon>
        <taxon>rosids</taxon>
        <taxon>malvids</taxon>
        <taxon>Brassicales</taxon>
        <taxon>Brassicaceae</taxon>
        <taxon>Brassiceae</taxon>
        <taxon>Raphanus</taxon>
    </lineage>
</organism>
<dbReference type="PROSITE" id="PS00108">
    <property type="entry name" value="PROTEIN_KINASE_ST"/>
    <property type="match status" value="1"/>
</dbReference>
<evidence type="ECO:0000313" key="22">
    <source>
        <dbReference type="RefSeq" id="XP_018455179.1"/>
    </source>
</evidence>
<dbReference type="InterPro" id="IPR001245">
    <property type="entry name" value="Ser-Thr/Tyr_kinase_cat_dom"/>
</dbReference>
<evidence type="ECO:0000256" key="1">
    <source>
        <dbReference type="ARBA" id="ARBA00004167"/>
    </source>
</evidence>
<evidence type="ECO:0000256" key="17">
    <source>
        <dbReference type="SAM" id="Phobius"/>
    </source>
</evidence>
<dbReference type="OrthoDB" id="4062651at2759"/>
<evidence type="ECO:0000256" key="8">
    <source>
        <dbReference type="ARBA" id="ARBA00022741"/>
    </source>
</evidence>
<dbReference type="Pfam" id="PF01657">
    <property type="entry name" value="Stress-antifung"/>
    <property type="match status" value="2"/>
</dbReference>
<keyword evidence="3" id="KW-0597">Phosphoprotein</keyword>
<evidence type="ECO:0000256" key="14">
    <source>
        <dbReference type="ARBA" id="ARBA00023180"/>
    </source>
</evidence>
<keyword evidence="8 15" id="KW-0547">Nucleotide-binding</keyword>
<evidence type="ECO:0000256" key="16">
    <source>
        <dbReference type="SAM" id="MobiDB-lite"/>
    </source>
</evidence>
<dbReference type="SMART" id="SM00220">
    <property type="entry name" value="S_TKc"/>
    <property type="match status" value="1"/>
</dbReference>
<dbReference type="GO" id="GO:0004674">
    <property type="term" value="F:protein serine/threonine kinase activity"/>
    <property type="evidence" value="ECO:0007669"/>
    <property type="project" value="UniProtKB-KW"/>
</dbReference>
<dbReference type="Gene3D" id="1.10.510.10">
    <property type="entry name" value="Transferase(Phosphotransferase) domain 1"/>
    <property type="match status" value="1"/>
</dbReference>
<feature type="transmembrane region" description="Helical" evidence="17">
    <location>
        <begin position="284"/>
        <end position="306"/>
    </location>
</feature>
<evidence type="ECO:0000256" key="18">
    <source>
        <dbReference type="SAM" id="SignalP"/>
    </source>
</evidence>
<proteinExistence type="predicted"/>
<accession>A0A6J0L6R4</accession>
<dbReference type="InterPro" id="IPR000719">
    <property type="entry name" value="Prot_kinase_dom"/>
</dbReference>
<feature type="binding site" evidence="15">
    <location>
        <position position="375"/>
    </location>
    <ligand>
        <name>ATP</name>
        <dbReference type="ChEBI" id="CHEBI:30616"/>
    </ligand>
</feature>
<evidence type="ECO:0000256" key="10">
    <source>
        <dbReference type="ARBA" id="ARBA00022840"/>
    </source>
</evidence>
<dbReference type="PROSITE" id="PS00107">
    <property type="entry name" value="PROTEIN_KINASE_ATP"/>
    <property type="match status" value="1"/>
</dbReference>
<dbReference type="AlphaFoldDB" id="A0A6J0L6R4"/>
<evidence type="ECO:0000256" key="7">
    <source>
        <dbReference type="ARBA" id="ARBA00022737"/>
    </source>
</evidence>
<keyword evidence="7" id="KW-0677">Repeat</keyword>
<feature type="region of interest" description="Disordered" evidence="16">
    <location>
        <begin position="637"/>
        <end position="664"/>
    </location>
</feature>
<evidence type="ECO:0000256" key="4">
    <source>
        <dbReference type="ARBA" id="ARBA00022679"/>
    </source>
</evidence>
<sequence>MAGSCSSSQPQYLFLFFLFLPFLSFAQEPAVNVNGSVWDFPSHSSSPSQQSNFSKNLNSLIASIPNLHANTYLFYNLSVGDISDQDRVEAIGVCNRVVRSVDCRNCVFEAALNLTRGSSADLREGYWRATNCMFRYSDKPIFGKLETNPVFEALNQNKSAGDRDEFVRLQNELLNGFRKLAAAGGSKRKYVQGNGTGPLPNTTLFGAVMCTPDLSEEDCNDCLIFAFANATKGRSGLRWFCPSCSFQIQTNLRFFPYEYEPDPPSDQEPGLLHNWSAGVDKTKIILATVGSVVGFSIFVVCLYFLLRRKQRKQKQIHEGKDVVENKIIDENVLRLDFDTIRSATDDFSPDNQLGEGGFGIVYKGVLDSGEEIAVKRLSMKSGQGDNEFINEVSLVAKLHHRNLVRLLGFCLEGQERLLIYDLFKNTSLDHFIFDTDRRMVLEWETRYKIIAGVARGLLYLHEDSRFKVIHRDLKASNVLLDDAMYPKISDFGMAKLFDTDQPCQTRFTSRVAGTYGYMAPEYAMNGKFSVKTDVFSFGVLVLEIITGKRNNWSPEDKSSLFLLSYIWKNWREGRVLNIVDPSLIQTRGLSDEIMKCIHIGLLCVQEKAESRPTMASVVLMLNASSFTLLRPSQPGFYPGDGESASSSPPTMTLNSVTITKVDPR</sequence>
<keyword evidence="21" id="KW-1185">Reference proteome</keyword>
<evidence type="ECO:0000256" key="6">
    <source>
        <dbReference type="ARBA" id="ARBA00022729"/>
    </source>
</evidence>
<evidence type="ECO:0000256" key="15">
    <source>
        <dbReference type="PROSITE-ProRule" id="PRU10141"/>
    </source>
</evidence>
<dbReference type="KEGG" id="rsz:108826293"/>
<keyword evidence="2" id="KW-0723">Serine/threonine-protein kinase</keyword>
<keyword evidence="4" id="KW-0808">Transferase</keyword>
<dbReference type="Proteomes" id="UP000504610">
    <property type="component" value="Chromosome 9"/>
</dbReference>
<dbReference type="CDD" id="cd23509">
    <property type="entry name" value="Gnk2-like"/>
    <property type="match status" value="2"/>
</dbReference>
<dbReference type="GO" id="GO:0009737">
    <property type="term" value="P:response to abscisic acid"/>
    <property type="evidence" value="ECO:0007669"/>
    <property type="project" value="UniProtKB-ARBA"/>
</dbReference>
<evidence type="ECO:0000256" key="3">
    <source>
        <dbReference type="ARBA" id="ARBA00022553"/>
    </source>
</evidence>
<keyword evidence="6 18" id="KW-0732">Signal</keyword>
<gene>
    <name evidence="22" type="primary">LOC108826293</name>
</gene>
<evidence type="ECO:0000256" key="9">
    <source>
        <dbReference type="ARBA" id="ARBA00022777"/>
    </source>
</evidence>
<dbReference type="PANTHER" id="PTHR27002">
    <property type="entry name" value="RECEPTOR-LIKE SERINE/THREONINE-PROTEIN KINASE SD1-8"/>
    <property type="match status" value="1"/>
</dbReference>
<keyword evidence="12 17" id="KW-0472">Membrane</keyword>
<feature type="chain" id="PRO_5027054338" evidence="18">
    <location>
        <begin position="27"/>
        <end position="664"/>
    </location>
</feature>
<dbReference type="FunFam" id="3.30.200.20:FF:000142">
    <property type="entry name" value="Cysteine-rich receptor-like protein kinase 10"/>
    <property type="match status" value="1"/>
</dbReference>
<comment type="subcellular location">
    <subcellularLocation>
        <location evidence="1">Membrane</location>
        <topology evidence="1">Single-pass membrane protein</topology>
    </subcellularLocation>
</comment>
<dbReference type="Gene3D" id="3.30.430.20">
    <property type="entry name" value="Gnk2 domain, C-X8-C-X2-C motif"/>
    <property type="match status" value="2"/>
</dbReference>
<dbReference type="InterPro" id="IPR011009">
    <property type="entry name" value="Kinase-like_dom_sf"/>
</dbReference>
<reference evidence="22" key="2">
    <citation type="submission" date="2025-08" db="UniProtKB">
        <authorList>
            <consortium name="RefSeq"/>
        </authorList>
    </citation>
    <scope>IDENTIFICATION</scope>
    <source>
        <tissue evidence="22">Leaf</tissue>
    </source>
</reference>
<dbReference type="GeneID" id="108826293"/>
<dbReference type="CDD" id="cd14066">
    <property type="entry name" value="STKc_IRAK"/>
    <property type="match status" value="1"/>
</dbReference>
<feature type="compositionally biased region" description="Polar residues" evidence="16">
    <location>
        <begin position="643"/>
        <end position="658"/>
    </location>
</feature>
<keyword evidence="11 17" id="KW-1133">Transmembrane helix</keyword>
<dbReference type="PROSITE" id="PS51473">
    <property type="entry name" value="GNK2"/>
    <property type="match status" value="2"/>
</dbReference>
<reference evidence="21" key="1">
    <citation type="journal article" date="2019" name="Database">
        <title>The radish genome database (RadishGD): an integrated information resource for radish genomics.</title>
        <authorList>
            <person name="Yu H.J."/>
            <person name="Baek S."/>
            <person name="Lee Y.J."/>
            <person name="Cho A."/>
            <person name="Mun J.H."/>
        </authorList>
    </citation>
    <scope>NUCLEOTIDE SEQUENCE [LARGE SCALE GENOMIC DNA]</scope>
    <source>
        <strain evidence="21">cv. WK10039</strain>
    </source>
</reference>
<dbReference type="Gene3D" id="3.30.200.20">
    <property type="entry name" value="Phosphorylase Kinase, domain 1"/>
    <property type="match status" value="1"/>
</dbReference>
<evidence type="ECO:0000256" key="12">
    <source>
        <dbReference type="ARBA" id="ARBA00023136"/>
    </source>
</evidence>
<evidence type="ECO:0000256" key="5">
    <source>
        <dbReference type="ARBA" id="ARBA00022692"/>
    </source>
</evidence>
<dbReference type="PROSITE" id="PS50011">
    <property type="entry name" value="PROTEIN_KINASE_DOM"/>
    <property type="match status" value="1"/>
</dbReference>
<feature type="domain" description="Protein kinase" evidence="19">
    <location>
        <begin position="347"/>
        <end position="627"/>
    </location>
</feature>
<keyword evidence="5 17" id="KW-0812">Transmembrane</keyword>
<dbReference type="GO" id="GO:0005524">
    <property type="term" value="F:ATP binding"/>
    <property type="evidence" value="ECO:0007669"/>
    <property type="project" value="UniProtKB-UniRule"/>
</dbReference>
<evidence type="ECO:0000256" key="13">
    <source>
        <dbReference type="ARBA" id="ARBA00023170"/>
    </source>
</evidence>
<feature type="domain" description="Gnk2-homologous" evidence="20">
    <location>
        <begin position="35"/>
        <end position="141"/>
    </location>
</feature>
<name>A0A6J0L6R4_RAPSA</name>
<evidence type="ECO:0000259" key="19">
    <source>
        <dbReference type="PROSITE" id="PS50011"/>
    </source>
</evidence>
<dbReference type="PANTHER" id="PTHR27002:SF1104">
    <property type="entry name" value="CYSTEINE-RICH RECEPTOR-LIKE PROTEIN KINASE 27-RELATED"/>
    <property type="match status" value="1"/>
</dbReference>
<evidence type="ECO:0000256" key="2">
    <source>
        <dbReference type="ARBA" id="ARBA00022527"/>
    </source>
</evidence>
<evidence type="ECO:0000259" key="20">
    <source>
        <dbReference type="PROSITE" id="PS51473"/>
    </source>
</evidence>
<dbReference type="SUPFAM" id="SSF56112">
    <property type="entry name" value="Protein kinase-like (PK-like)"/>
    <property type="match status" value="1"/>
</dbReference>
<feature type="signal peptide" evidence="18">
    <location>
        <begin position="1"/>
        <end position="26"/>
    </location>
</feature>
<keyword evidence="13" id="KW-0675">Receptor</keyword>
<dbReference type="Pfam" id="PF07714">
    <property type="entry name" value="PK_Tyr_Ser-Thr"/>
    <property type="match status" value="1"/>
</dbReference>
<feature type="domain" description="Gnk2-homologous" evidence="20">
    <location>
        <begin position="147"/>
        <end position="253"/>
    </location>
</feature>
<dbReference type="RefSeq" id="XP_018455179.1">
    <property type="nucleotide sequence ID" value="XM_018599677.2"/>
</dbReference>
<dbReference type="InterPro" id="IPR002902">
    <property type="entry name" value="GNK2"/>
</dbReference>
<dbReference type="FunFam" id="1.10.510.10:FF:000343">
    <property type="entry name" value="Cysteine-rich receptor-like protein kinase 28"/>
    <property type="match status" value="1"/>
</dbReference>